<dbReference type="PATRIC" id="fig|1159046.3.peg.932"/>
<dbReference type="EMBL" id="APDV01000064">
    <property type="protein sequence ID" value="EMH22788.1"/>
    <property type="molecule type" value="Genomic_DNA"/>
</dbReference>
<evidence type="ECO:0000259" key="4">
    <source>
        <dbReference type="Pfam" id="PF01555"/>
    </source>
</evidence>
<dbReference type="Pfam" id="PF01555">
    <property type="entry name" value="N6_N4_Mtase"/>
    <property type="match status" value="1"/>
</dbReference>
<organism evidence="5 6">
    <name type="scientific">Helicobacter pylori GAM260BSi</name>
    <dbReference type="NCBI Taxonomy" id="1159046"/>
    <lineage>
        <taxon>Bacteria</taxon>
        <taxon>Pseudomonadati</taxon>
        <taxon>Campylobacterota</taxon>
        <taxon>Epsilonproteobacteria</taxon>
        <taxon>Campylobacterales</taxon>
        <taxon>Helicobacteraceae</taxon>
        <taxon>Helicobacter</taxon>
    </lineage>
</organism>
<dbReference type="InterPro" id="IPR002941">
    <property type="entry name" value="DNA_methylase_N4/N6"/>
</dbReference>
<dbReference type="InterPro" id="IPR002052">
    <property type="entry name" value="DNA_methylase_N6_adenine_CS"/>
</dbReference>
<dbReference type="GO" id="GO:0008170">
    <property type="term" value="F:N-methyltransferase activity"/>
    <property type="evidence" value="ECO:0007669"/>
    <property type="project" value="InterPro"/>
</dbReference>
<comment type="caution">
    <text evidence="5">The sequence shown here is derived from an EMBL/GenBank/DDBJ whole genome shotgun (WGS) entry which is preliminary data.</text>
</comment>
<dbReference type="InterPro" id="IPR029063">
    <property type="entry name" value="SAM-dependent_MTases_sf"/>
</dbReference>
<dbReference type="GO" id="GO:0032259">
    <property type="term" value="P:methylation"/>
    <property type="evidence" value="ECO:0007669"/>
    <property type="project" value="UniProtKB-KW"/>
</dbReference>
<dbReference type="AlphaFoldDB" id="M3PCS3"/>
<sequence length="153" mass="17777">MILNKVYIEDVFTFLDKLEDKSVDLAIIDPPYNLKIASWDSFKNDEEFLTFSYAWIDKMLPKIKDTGSFYIFNTPFNCALFLAYLCQKKAHFLNFITWVKKMGLPTPRSVITTRKKAFYFIACTRKTTPLMPMKCAPLMNPPNASSMLKVRGF</sequence>
<dbReference type="Proteomes" id="UP000012023">
    <property type="component" value="Unassembled WGS sequence"/>
</dbReference>
<keyword evidence="2 5" id="KW-0489">Methyltransferase</keyword>
<keyword evidence="3 5" id="KW-0808">Transferase</keyword>
<evidence type="ECO:0000313" key="5">
    <source>
        <dbReference type="EMBL" id="EMH22788.1"/>
    </source>
</evidence>
<dbReference type="SUPFAM" id="SSF53335">
    <property type="entry name" value="S-adenosyl-L-methionine-dependent methyltransferases"/>
    <property type="match status" value="1"/>
</dbReference>
<comment type="similarity">
    <text evidence="1">Belongs to the N(4)/N(6)-methyltransferase family.</text>
</comment>
<name>M3PCS3_HELPX</name>
<evidence type="ECO:0000256" key="3">
    <source>
        <dbReference type="ARBA" id="ARBA00022679"/>
    </source>
</evidence>
<feature type="domain" description="DNA methylase N-4/N-6" evidence="4">
    <location>
        <begin position="23"/>
        <end position="127"/>
    </location>
</feature>
<evidence type="ECO:0000256" key="1">
    <source>
        <dbReference type="ARBA" id="ARBA00006594"/>
    </source>
</evidence>
<gene>
    <name evidence="5" type="ORF">HMPREF1418_00996</name>
</gene>
<accession>M3PCS3</accession>
<evidence type="ECO:0000256" key="2">
    <source>
        <dbReference type="ARBA" id="ARBA00022603"/>
    </source>
</evidence>
<reference evidence="5 6" key="1">
    <citation type="submission" date="2012-11" db="EMBL/GenBank/DDBJ databases">
        <authorList>
            <person name="Weinstock G."/>
            <person name="Sodergren E."/>
            <person name="Lobos E.A."/>
            <person name="Fulton L."/>
            <person name="Fulton R."/>
            <person name="Courtney L."/>
            <person name="Fronick C."/>
            <person name="O'Laughlin M."/>
            <person name="Godfrey J."/>
            <person name="Wilson R.M."/>
            <person name="Miner T."/>
            <person name="Farmer C."/>
            <person name="Delehaunty K."/>
            <person name="Cordes M."/>
            <person name="Minx P."/>
            <person name="Tomlinson C."/>
            <person name="Chen J."/>
            <person name="Wollam A."/>
            <person name="Pepin K.H."/>
            <person name="Bhonagiri V."/>
            <person name="Zhang X."/>
            <person name="Suruliraj S."/>
            <person name="Antonio M."/>
            <person name="Secka O."/>
            <person name="Thomas J."/>
            <person name="Warren W."/>
            <person name="Mitreva M."/>
            <person name="Mardis E.R."/>
            <person name="Wilson R.K."/>
        </authorList>
    </citation>
    <scope>NUCLEOTIDE SEQUENCE [LARGE SCALE GENOMIC DNA]</scope>
    <source>
        <strain evidence="5 6">GAM260BSi</strain>
    </source>
</reference>
<proteinExistence type="inferred from homology"/>
<protein>
    <submittedName>
        <fullName evidence="5">DNA (Cytosine-5-)-methyltransferase</fullName>
    </submittedName>
</protein>
<dbReference type="GO" id="GO:0003677">
    <property type="term" value="F:DNA binding"/>
    <property type="evidence" value="ECO:0007669"/>
    <property type="project" value="InterPro"/>
</dbReference>
<evidence type="ECO:0000313" key="6">
    <source>
        <dbReference type="Proteomes" id="UP000012023"/>
    </source>
</evidence>
<dbReference type="HOGENOM" id="CLU_1872598_0_0_7"/>
<dbReference type="PROSITE" id="PS00092">
    <property type="entry name" value="N6_MTASE"/>
    <property type="match status" value="1"/>
</dbReference>
<dbReference type="Gene3D" id="3.40.50.150">
    <property type="entry name" value="Vaccinia Virus protein VP39"/>
    <property type="match status" value="1"/>
</dbReference>